<dbReference type="Pfam" id="PF01075">
    <property type="entry name" value="Glyco_transf_9"/>
    <property type="match status" value="1"/>
</dbReference>
<gene>
    <name evidence="5" type="ORF">LCGC14_0701240</name>
</gene>
<reference evidence="5" key="1">
    <citation type="journal article" date="2015" name="Nature">
        <title>Complex archaea that bridge the gap between prokaryotes and eukaryotes.</title>
        <authorList>
            <person name="Spang A."/>
            <person name="Saw J.H."/>
            <person name="Jorgensen S.L."/>
            <person name="Zaremba-Niedzwiedzka K."/>
            <person name="Martijn J."/>
            <person name="Lind A.E."/>
            <person name="van Eijk R."/>
            <person name="Schleper C."/>
            <person name="Guy L."/>
            <person name="Ettema T.J."/>
        </authorList>
    </citation>
    <scope>NUCLEOTIDE SEQUENCE</scope>
</reference>
<dbReference type="CDD" id="cd03789">
    <property type="entry name" value="GT9_LPS_heptosyltransferase"/>
    <property type="match status" value="1"/>
</dbReference>
<keyword evidence="1" id="KW-0328">Glycosyltransferase</keyword>
<dbReference type="InterPro" id="IPR029044">
    <property type="entry name" value="Nucleotide-diphossugar_trans"/>
</dbReference>
<dbReference type="SUPFAM" id="SSF53448">
    <property type="entry name" value="Nucleotide-diphospho-sugar transferases"/>
    <property type="match status" value="1"/>
</dbReference>
<comment type="caution">
    <text evidence="5">The sequence shown here is derived from an EMBL/GenBank/DDBJ whole genome shotgun (WGS) entry which is preliminary data.</text>
</comment>
<sequence length="935" mass="107993">MLVRYRSKDSDAVKVYNFGGKKYEFPADEWTPVDNLFLFEDLRRYPDVFDTVAFFDVRLLKRIAKDITIKRDLISTSRRSIAEKLKKFNFIRYQAERPEQGIYIFKIINYGGSDLSNYREVKGGLNILAYRNLGGIGDIIMTTSALEKVKEKYPNSQITYACPKEFLELLENNPMIDRLTPWNRKVTQEDYDVVINLTHDCIDYEIKHQPLVERNRPEVFVSSCGLLDDKVPRPKIYLNEDEILWGKDFLRGLSGPIIGLVLKSNANVRQWPYFKELRTWLLQKYPIATLLEISHSESSDWKKHERVVPVFGFKLREVAALINQCDLIISPDTGIAHIAGALNRPTVWLFTHIDGKIRAKNYPDSFVCQITPKNCLKGRPCWYEIPCGRNKKFGGSLEKKENPACATALKLPIVTETVQRILLIPHISYIVVYHDGEEYTQRCLERIVFNMQDNDELIIIDNGSSKKGHFLSFINNLTVKVQLLTNEENLGCIKARNQGLREAKGRYVLFVDSDQWMSPISTHSLMSVEADITGTEAWSMDKEGYAFSIDEHRGPLAYVGAGGMKVQRSVMNRLKGFDEIYSPAWFEDPDICFRAKELGYTIGYHPDPRIEHLAHRTVGKQRTFNSQEVWKRSHKLFMKRWNKKRKKRSIHIYADVVGWAWDIKAQEIIKRLSRSFNLELKYLSRDSIAKSVADVLFTFDCAPGAVGSINKREYITGVTAQIYKNFSNWEDSLKRAVAIHANSRMLFEEIKHLNEKSFYLPNGVDEDLFLFRERDLSDTFRVGYVGKPSSPKGLSEYIIPVCEKAGIELKQQTCHFSSSNCVDHRLMPKFYEDIDVILIASTLDGTPNMLLEAASVGRTFVGNKIGNVPEFVQDKVNGFYVEERNVDDYVDRLLWLKSHREQCARMGVEARKTIIENWTWDIQVENYRELFEVVS</sequence>
<dbReference type="GO" id="GO:0008713">
    <property type="term" value="F:ADP-heptose-lipopolysaccharide heptosyltransferase activity"/>
    <property type="evidence" value="ECO:0007669"/>
    <property type="project" value="TreeGrafter"/>
</dbReference>
<evidence type="ECO:0000259" key="3">
    <source>
        <dbReference type="Pfam" id="PF00534"/>
    </source>
</evidence>
<dbReference type="CDD" id="cd03801">
    <property type="entry name" value="GT4_PimA-like"/>
    <property type="match status" value="1"/>
</dbReference>
<dbReference type="GO" id="GO:0005829">
    <property type="term" value="C:cytosol"/>
    <property type="evidence" value="ECO:0007669"/>
    <property type="project" value="TreeGrafter"/>
</dbReference>
<dbReference type="SUPFAM" id="SSF53756">
    <property type="entry name" value="UDP-Glycosyltransferase/glycogen phosphorylase"/>
    <property type="match status" value="2"/>
</dbReference>
<dbReference type="GO" id="GO:0009244">
    <property type="term" value="P:lipopolysaccharide core region biosynthetic process"/>
    <property type="evidence" value="ECO:0007669"/>
    <property type="project" value="TreeGrafter"/>
</dbReference>
<feature type="domain" description="Glycosyl transferase family 1" evidence="3">
    <location>
        <begin position="824"/>
        <end position="912"/>
    </location>
</feature>
<name>A0A0F9TQF0_9ZZZZ</name>
<dbReference type="InterPro" id="IPR001173">
    <property type="entry name" value="Glyco_trans_2-like"/>
</dbReference>
<evidence type="ECO:0008006" key="6">
    <source>
        <dbReference type="Google" id="ProtNLM"/>
    </source>
</evidence>
<accession>A0A0F9TQF0</accession>
<protein>
    <recommendedName>
        <fullName evidence="6">Glycosyltransferase 2-like domain-containing protein</fullName>
    </recommendedName>
</protein>
<dbReference type="PANTHER" id="PTHR30160">
    <property type="entry name" value="TETRAACYLDISACCHARIDE 4'-KINASE-RELATED"/>
    <property type="match status" value="1"/>
</dbReference>
<dbReference type="InterPro" id="IPR051199">
    <property type="entry name" value="LPS_LOS_Heptosyltrfase"/>
</dbReference>
<feature type="domain" description="Glycosyltransferase 2-like" evidence="4">
    <location>
        <begin position="429"/>
        <end position="519"/>
    </location>
</feature>
<evidence type="ECO:0000259" key="4">
    <source>
        <dbReference type="Pfam" id="PF00535"/>
    </source>
</evidence>
<dbReference type="Gene3D" id="3.40.50.2000">
    <property type="entry name" value="Glycogen Phosphorylase B"/>
    <property type="match status" value="4"/>
</dbReference>
<evidence type="ECO:0000313" key="5">
    <source>
        <dbReference type="EMBL" id="KKN43623.1"/>
    </source>
</evidence>
<keyword evidence="2" id="KW-0808">Transferase</keyword>
<proteinExistence type="predicted"/>
<dbReference type="EMBL" id="LAZR01001500">
    <property type="protein sequence ID" value="KKN43623.1"/>
    <property type="molecule type" value="Genomic_DNA"/>
</dbReference>
<dbReference type="Gene3D" id="3.90.550.10">
    <property type="entry name" value="Spore Coat Polysaccharide Biosynthesis Protein SpsA, Chain A"/>
    <property type="match status" value="1"/>
</dbReference>
<dbReference type="PANTHER" id="PTHR30160:SF7">
    <property type="entry name" value="ADP-HEPTOSE--LPS HEPTOSYLTRANSFERASE 2"/>
    <property type="match status" value="1"/>
</dbReference>
<dbReference type="AlphaFoldDB" id="A0A0F9TQF0"/>
<evidence type="ECO:0000256" key="1">
    <source>
        <dbReference type="ARBA" id="ARBA00022676"/>
    </source>
</evidence>
<dbReference type="Pfam" id="PF00535">
    <property type="entry name" value="Glycos_transf_2"/>
    <property type="match status" value="1"/>
</dbReference>
<dbReference type="Pfam" id="PF00534">
    <property type="entry name" value="Glycos_transf_1"/>
    <property type="match status" value="1"/>
</dbReference>
<dbReference type="InterPro" id="IPR002201">
    <property type="entry name" value="Glyco_trans_9"/>
</dbReference>
<organism evidence="5">
    <name type="scientific">marine sediment metagenome</name>
    <dbReference type="NCBI Taxonomy" id="412755"/>
    <lineage>
        <taxon>unclassified sequences</taxon>
        <taxon>metagenomes</taxon>
        <taxon>ecological metagenomes</taxon>
    </lineage>
</organism>
<dbReference type="InterPro" id="IPR001296">
    <property type="entry name" value="Glyco_trans_1"/>
</dbReference>
<evidence type="ECO:0000256" key="2">
    <source>
        <dbReference type="ARBA" id="ARBA00022679"/>
    </source>
</evidence>